<dbReference type="RefSeq" id="WP_382210279.1">
    <property type="nucleotide sequence ID" value="NZ_JBHSZH010000005.1"/>
</dbReference>
<proteinExistence type="predicted"/>
<evidence type="ECO:0000313" key="3">
    <source>
        <dbReference type="Proteomes" id="UP001596407"/>
    </source>
</evidence>
<evidence type="ECO:0000256" key="1">
    <source>
        <dbReference type="SAM" id="Phobius"/>
    </source>
</evidence>
<dbReference type="InterPro" id="IPR055895">
    <property type="entry name" value="DUF7472"/>
</dbReference>
<dbReference type="AlphaFoldDB" id="A0ABD5WUB7"/>
<gene>
    <name evidence="2" type="ORF">ACFQJ6_20975</name>
</gene>
<keyword evidence="3" id="KW-1185">Reference proteome</keyword>
<keyword evidence="1" id="KW-1133">Transmembrane helix</keyword>
<sequence>MVSVGVFIALLMWVGATYGDGSLTQTGAIAAVGVIVVFVLLMAGVGYWMAQQY</sequence>
<evidence type="ECO:0000313" key="2">
    <source>
        <dbReference type="EMBL" id="MFC7082191.1"/>
    </source>
</evidence>
<protein>
    <submittedName>
        <fullName evidence="2">Uncharacterized protein</fullName>
    </submittedName>
</protein>
<comment type="caution">
    <text evidence="2">The sequence shown here is derived from an EMBL/GenBank/DDBJ whole genome shotgun (WGS) entry which is preliminary data.</text>
</comment>
<keyword evidence="1" id="KW-0472">Membrane</keyword>
<name>A0ABD5WUB7_9EURY</name>
<organism evidence="2 3">
    <name type="scientific">Halorussus caseinilyticus</name>
    <dbReference type="NCBI Taxonomy" id="3034025"/>
    <lineage>
        <taxon>Archaea</taxon>
        <taxon>Methanobacteriati</taxon>
        <taxon>Methanobacteriota</taxon>
        <taxon>Stenosarchaea group</taxon>
        <taxon>Halobacteria</taxon>
        <taxon>Halobacteriales</taxon>
        <taxon>Haladaptataceae</taxon>
        <taxon>Halorussus</taxon>
    </lineage>
</organism>
<feature type="transmembrane region" description="Helical" evidence="1">
    <location>
        <begin position="29"/>
        <end position="50"/>
    </location>
</feature>
<reference evidence="2 3" key="1">
    <citation type="journal article" date="2019" name="Int. J. Syst. Evol. Microbiol.">
        <title>The Global Catalogue of Microorganisms (GCM) 10K type strain sequencing project: providing services to taxonomists for standard genome sequencing and annotation.</title>
        <authorList>
            <consortium name="The Broad Institute Genomics Platform"/>
            <consortium name="The Broad Institute Genome Sequencing Center for Infectious Disease"/>
            <person name="Wu L."/>
            <person name="Ma J."/>
        </authorList>
    </citation>
    <scope>NUCLEOTIDE SEQUENCE [LARGE SCALE GENOMIC DNA]</scope>
    <source>
        <strain evidence="2 3">DT72</strain>
    </source>
</reference>
<accession>A0ABD5WUB7</accession>
<keyword evidence="1" id="KW-0812">Transmembrane</keyword>
<dbReference type="Proteomes" id="UP001596407">
    <property type="component" value="Unassembled WGS sequence"/>
</dbReference>
<dbReference type="EMBL" id="JBHSZH010000005">
    <property type="protein sequence ID" value="MFC7082191.1"/>
    <property type="molecule type" value="Genomic_DNA"/>
</dbReference>
<dbReference type="Pfam" id="PF24284">
    <property type="entry name" value="DUF7472"/>
    <property type="match status" value="1"/>
</dbReference>